<dbReference type="InterPro" id="IPR009057">
    <property type="entry name" value="Homeodomain-like_sf"/>
</dbReference>
<dbReference type="RefSeq" id="WP_077565469.1">
    <property type="nucleotide sequence ID" value="NZ_CP016809.1"/>
</dbReference>
<dbReference type="AlphaFoldDB" id="A0A1B2DVP0"/>
<dbReference type="PANTHER" id="PTHR37812">
    <property type="entry name" value="MU-LIKE PROPHAGE FLUMU PROTEIN C"/>
    <property type="match status" value="1"/>
</dbReference>
<dbReference type="InterPro" id="IPR049739">
    <property type="entry name" value="YraL-like"/>
</dbReference>
<accession>A0A1B2DVP0</accession>
<dbReference type="InterPro" id="IPR052411">
    <property type="entry name" value="c-mor_Regulatory_Protein"/>
</dbReference>
<evidence type="ECO:0008006" key="4">
    <source>
        <dbReference type="Google" id="ProtNLM"/>
    </source>
</evidence>
<dbReference type="Gene3D" id="1.10.10.60">
    <property type="entry name" value="Homeodomain-like"/>
    <property type="match status" value="1"/>
</dbReference>
<sequence length="90" mass="10497">MKYINADIILPEELLKEVQKYVQGKMVYIPKPEGLRKKWGENSGSRAYLKNRNEEIRRKFAEGASIDELSSHYCLSCDSIKKIVYTKNNK</sequence>
<gene>
    <name evidence="2" type="ORF">BBD40_02825</name>
    <name evidence="1" type="ORF">BBD41_03840</name>
</gene>
<evidence type="ECO:0000313" key="3">
    <source>
        <dbReference type="Proteomes" id="UP000189059"/>
    </source>
</evidence>
<dbReference type="KEGG" id="pib:BBD41_03840"/>
<dbReference type="SUPFAM" id="SSF46689">
    <property type="entry name" value="Homeodomain-like"/>
    <property type="match status" value="1"/>
</dbReference>
<dbReference type="Proteomes" id="UP000189059">
    <property type="component" value="Unassembled WGS sequence"/>
</dbReference>
<proteinExistence type="predicted"/>
<reference evidence="2 3" key="2">
    <citation type="submission" date="2016-12" db="EMBL/GenBank/DDBJ databases">
        <title>Genome sequencing and description of Paenibacillus sp. nov. from high altitude lake in the Indian Trans- Himalayas.</title>
        <authorList>
            <person name="Kiran S."/>
            <person name="Swarnkar M.K."/>
            <person name="Rana A."/>
            <person name="Tewari R."/>
            <person name="Gulati A."/>
        </authorList>
    </citation>
    <scope>NUCLEOTIDE SEQUENCE [LARGE SCALE GENOMIC DNA]</scope>
    <source>
        <strain evidence="2 3">IHBB 9951</strain>
    </source>
</reference>
<dbReference type="OrthoDB" id="9800398at2"/>
<dbReference type="EMBL" id="CP016809">
    <property type="protein sequence ID" value="ANY71782.1"/>
    <property type="molecule type" value="Genomic_DNA"/>
</dbReference>
<dbReference type="PANTHER" id="PTHR37812:SF1">
    <property type="entry name" value="MU-LIKE PROPHAGE FLUMU PROTEIN C"/>
    <property type="match status" value="1"/>
</dbReference>
<protein>
    <recommendedName>
        <fullName evidence="4">Mor transcription activator domain-containing protein</fullName>
    </recommendedName>
</protein>
<reference evidence="1" key="1">
    <citation type="submission" date="2016-08" db="EMBL/GenBank/DDBJ databases">
        <title>Complete Genome Seqeunce of Paenibacillus sp. nov. IHBB 9852 from high altitute lake of Indian trans-Himalayas.</title>
        <authorList>
            <person name="Kiran S."/>
            <person name="Swarnkar M.K."/>
            <person name="Rana A."/>
            <person name="Tewari R."/>
            <person name="Gulati A."/>
        </authorList>
    </citation>
    <scope>NUCLEOTIDE SEQUENCE [LARGE SCALE GENOMIC DNA]</scope>
    <source>
        <strain evidence="1">IHBB 9852</strain>
    </source>
</reference>
<dbReference type="EMBL" id="MRVI01000001">
    <property type="protein sequence ID" value="OOC60913.1"/>
    <property type="molecule type" value="Genomic_DNA"/>
</dbReference>
<name>A0A1B2DVP0_9BACL</name>
<dbReference type="NCBIfam" id="NF040785">
    <property type="entry name" value="CD3324_fam"/>
    <property type="match status" value="1"/>
</dbReference>
<organism evidence="1">
    <name type="scientific">Paenibacillus ihbetae</name>
    <dbReference type="NCBI Taxonomy" id="1870820"/>
    <lineage>
        <taxon>Bacteria</taxon>
        <taxon>Bacillati</taxon>
        <taxon>Bacillota</taxon>
        <taxon>Bacilli</taxon>
        <taxon>Bacillales</taxon>
        <taxon>Paenibacillaceae</taxon>
        <taxon>Paenibacillus</taxon>
    </lineage>
</organism>
<evidence type="ECO:0000313" key="2">
    <source>
        <dbReference type="EMBL" id="OOC60913.1"/>
    </source>
</evidence>
<keyword evidence="3" id="KW-1185">Reference proteome</keyword>
<evidence type="ECO:0000313" key="1">
    <source>
        <dbReference type="EMBL" id="ANY71782.1"/>
    </source>
</evidence>